<dbReference type="PIRSF" id="PIRSF016275">
    <property type="entry name" value="PolC_DP2"/>
    <property type="match status" value="1"/>
</dbReference>
<evidence type="ECO:0000259" key="16">
    <source>
        <dbReference type="Pfam" id="PF24844"/>
    </source>
</evidence>
<dbReference type="Pfam" id="PF24844">
    <property type="entry name" value="PolC_DP2_central"/>
    <property type="match status" value="1"/>
</dbReference>
<dbReference type="GO" id="GO:0004527">
    <property type="term" value="F:exonuclease activity"/>
    <property type="evidence" value="ECO:0007669"/>
    <property type="project" value="UniProtKB-KW"/>
</dbReference>
<comment type="similarity">
    <text evidence="1">Belongs to the archaeal DNA polymerase II family.</text>
</comment>
<dbReference type="GO" id="GO:0003887">
    <property type="term" value="F:DNA-directed DNA polymerase activity"/>
    <property type="evidence" value="ECO:0007669"/>
    <property type="project" value="UniProtKB-KW"/>
</dbReference>
<name>A0A0F9R9P9_9ZZZZ</name>
<keyword evidence="4" id="KW-0548">Nucleotidyltransferase</keyword>
<comment type="catalytic activity">
    <reaction evidence="14">
        <text>DNA(n) + a 2'-deoxyribonucleoside 5'-triphosphate = DNA(n+1) + diphosphate</text>
        <dbReference type="Rhea" id="RHEA:22508"/>
        <dbReference type="Rhea" id="RHEA-COMP:17339"/>
        <dbReference type="Rhea" id="RHEA-COMP:17340"/>
        <dbReference type="ChEBI" id="CHEBI:33019"/>
        <dbReference type="ChEBI" id="CHEBI:61560"/>
        <dbReference type="ChEBI" id="CHEBI:173112"/>
        <dbReference type="EC" id="2.7.7.7"/>
    </reaction>
</comment>
<feature type="domain" description="DNA polymerase II large subunit DP2 N-terminal" evidence="15">
    <location>
        <begin position="10"/>
        <end position="280"/>
    </location>
</feature>
<evidence type="ECO:0000259" key="17">
    <source>
        <dbReference type="Pfam" id="PF24846"/>
    </source>
</evidence>
<keyword evidence="10" id="KW-0238">DNA-binding</keyword>
<evidence type="ECO:0000256" key="10">
    <source>
        <dbReference type="ARBA" id="ARBA00023125"/>
    </source>
</evidence>
<keyword evidence="6" id="KW-0540">Nuclease</keyword>
<evidence type="ECO:0000256" key="9">
    <source>
        <dbReference type="ARBA" id="ARBA00022932"/>
    </source>
</evidence>
<dbReference type="InterPro" id="IPR004475">
    <property type="entry name" value="PolC_DP2"/>
</dbReference>
<protein>
    <recommendedName>
        <fullName evidence="13">DNA polymerase II large subunit</fullName>
    </recommendedName>
</protein>
<dbReference type="PANTHER" id="PTHR42210">
    <property type="entry name" value="DNA POLYMERASE II LARGE SUBUNIT"/>
    <property type="match status" value="1"/>
</dbReference>
<dbReference type="NCBIfam" id="NF003103">
    <property type="entry name" value="PRK04023.1"/>
    <property type="match status" value="1"/>
</dbReference>
<comment type="subunit">
    <text evidence="2">Heterodimer of a large subunit and a small subunit.</text>
</comment>
<dbReference type="GO" id="GO:0003677">
    <property type="term" value="F:DNA binding"/>
    <property type="evidence" value="ECO:0007669"/>
    <property type="project" value="UniProtKB-KW"/>
</dbReference>
<evidence type="ECO:0000256" key="12">
    <source>
        <dbReference type="ARBA" id="ARBA00025068"/>
    </source>
</evidence>
<reference evidence="18" key="1">
    <citation type="journal article" date="2015" name="Nature">
        <title>Complex archaea that bridge the gap between prokaryotes and eukaryotes.</title>
        <authorList>
            <person name="Spang A."/>
            <person name="Saw J.H."/>
            <person name="Jorgensen S.L."/>
            <person name="Zaremba-Niedzwiedzka K."/>
            <person name="Martijn J."/>
            <person name="Lind A.E."/>
            <person name="van Eijk R."/>
            <person name="Schleper C."/>
            <person name="Guy L."/>
            <person name="Ettema T.J."/>
        </authorList>
    </citation>
    <scope>NUCLEOTIDE SEQUENCE</scope>
</reference>
<dbReference type="GO" id="GO:0006260">
    <property type="term" value="P:DNA replication"/>
    <property type="evidence" value="ECO:0007669"/>
    <property type="project" value="UniProtKB-KW"/>
</dbReference>
<feature type="domain" description="DNA polymerase II large subunit DP2 central" evidence="16">
    <location>
        <begin position="298"/>
        <end position="679"/>
    </location>
</feature>
<evidence type="ECO:0000256" key="6">
    <source>
        <dbReference type="ARBA" id="ARBA00022722"/>
    </source>
</evidence>
<keyword evidence="8" id="KW-0269">Exonuclease</keyword>
<keyword evidence="7" id="KW-0378">Hydrolase</keyword>
<dbReference type="PANTHER" id="PTHR42210:SF1">
    <property type="entry name" value="DNA POLYMERASE II LARGE SUBUNIT"/>
    <property type="match status" value="1"/>
</dbReference>
<organism evidence="18">
    <name type="scientific">marine sediment metagenome</name>
    <dbReference type="NCBI Taxonomy" id="412755"/>
    <lineage>
        <taxon>unclassified sequences</taxon>
        <taxon>metagenomes</taxon>
        <taxon>ecological metagenomes</taxon>
    </lineage>
</organism>
<dbReference type="EMBL" id="LAZR01000981">
    <property type="protein sequence ID" value="KKN53240.1"/>
    <property type="molecule type" value="Genomic_DNA"/>
</dbReference>
<evidence type="ECO:0000256" key="5">
    <source>
        <dbReference type="ARBA" id="ARBA00022705"/>
    </source>
</evidence>
<dbReference type="InterPro" id="IPR016033">
    <property type="entry name" value="PolC_DP2_N"/>
</dbReference>
<accession>A0A0F9R9P9</accession>
<keyword evidence="11" id="KW-0511">Multifunctional enzyme</keyword>
<evidence type="ECO:0000256" key="3">
    <source>
        <dbReference type="ARBA" id="ARBA00022679"/>
    </source>
</evidence>
<dbReference type="AlphaFoldDB" id="A0A0F9R9P9"/>
<evidence type="ECO:0000313" key="18">
    <source>
        <dbReference type="EMBL" id="KKN53240.1"/>
    </source>
</evidence>
<proteinExistence type="inferred from homology"/>
<keyword evidence="3" id="KW-0808">Transferase</keyword>
<dbReference type="Pfam" id="PF24846">
    <property type="entry name" value="PolC_DP2_cat"/>
    <property type="match status" value="1"/>
</dbReference>
<evidence type="ECO:0000256" key="1">
    <source>
        <dbReference type="ARBA" id="ARBA00011053"/>
    </source>
</evidence>
<dbReference type="Pfam" id="PF03833">
    <property type="entry name" value="PolC_DP2_N"/>
    <property type="match status" value="1"/>
</dbReference>
<dbReference type="HAMAP" id="MF_00324">
    <property type="entry name" value="DNApol_II_L_arch"/>
    <property type="match status" value="1"/>
</dbReference>
<dbReference type="InterPro" id="IPR056171">
    <property type="entry name" value="PolC_DP2_central_dom"/>
</dbReference>
<evidence type="ECO:0000256" key="2">
    <source>
        <dbReference type="ARBA" id="ARBA00011315"/>
    </source>
</evidence>
<sequence>MEKMNNSTKKYFTTIQDQVDHCYAIAEEARSKGLDPETYVECPQAKDLAGRVEKLIGPDGVADSIRNLKKKGFTDDEIVFKIVTNILDKKIGNIQSLEARVERAIRTGLAIKTMGVVSAPLEGISKIMVRKDQYGKEYLSLFFAGPIRAAGGTTAALCVLIADFVRKRSNIPKYEATEGEIGRYVEEVKLYDRKVHLQYPSSKSEIRHAVKNLPIEINGDPTESDEVSEFRDLPRIETNRIRGGACLVLNDGILLKAPKLLKITKAMNLDGWDWLADLKKIAQKEHSEKMENGKEDQEIEKDVAPNFKYVADIIAGRPVFSYPSEIGGHRIRYGRSRNTGLAAVGIHPASMGILDDFLAIGTQLRIERPGKSACVCPVSYIEPPIVKLKNGDIIKVASYKIARKVFPEVKKILFLGDILFGYGEFVENNHRLIPSGYVEEWWALELEQALNILEETDPRMLELVGKPFTAKPTHEEAIKISQNYRIPLHPTYTDFWGNINVEELNKLRTAFVSGFLDLEQTIIINYDKDISKILEKAFIAHTIKDDKIVFSTEMNFIYSKIFNLSNKAKIYLERKDDVFSYFERVSSIKIKNKGPNFIGSRMGRPEKSERKSMKGVHSLFPLSAKVGNSRLFEKAVNFQKIKIDVCRKKCQNCGAETIFNSCPKCSSHTKLRSICEKCKKLYPPVISNPNTFLDARCPQCNERLKSSSEAIFNIKSHLDSILKASQIPFPKKLKGIFGLTNQFKVPEPLLKGILRAQNDVLVYKTAEIRYDATDIPLTHFKPKELDVSIEQLKQLGYILDYRGEPLVDNAQILELKVQDIILSDDCARYFIKLANFIDEELEIFYEMKRFYSVNTRKDLIGQLVVGLAPHTSAGIIGRIIGFSPARSIYAHPFWHAAKRRNCDGDEDGIMLLMDPLLNFSRHYLPNKIGGRMDATLVISSILDPNEIDAEAHNVDAMFKYPLEFYKATENYSMPNEVEKIMDLVKNRLGTPEQYENIGFTIPTENINEGPVTSAYKTYESMNEKIDAQLHLAKIIKAVEAKKVAEKILSTHFNPDILGNLRKFSTQEFRCIKCNSKYRRPPISNAGKCPSCGNKVILTVNRGGIGKYIPRALKLVKEYSLDDYTLQRMELIEEIVESLTNNPKLKQHKLADFF</sequence>
<evidence type="ECO:0000256" key="14">
    <source>
        <dbReference type="ARBA" id="ARBA00049244"/>
    </source>
</evidence>
<feature type="domain" description="DNA polymerase II large subunit DP2 catalytic" evidence="17">
    <location>
        <begin position="731"/>
        <end position="1024"/>
    </location>
</feature>
<dbReference type="NCBIfam" id="TIGR00354">
    <property type="entry name" value="polC"/>
    <property type="match status" value="1"/>
</dbReference>
<gene>
    <name evidence="18" type="ORF">LCGC14_0604400</name>
</gene>
<comment type="caution">
    <text evidence="18">The sequence shown here is derived from an EMBL/GenBank/DDBJ whole genome shotgun (WGS) entry which is preliminary data.</text>
</comment>
<evidence type="ECO:0000256" key="7">
    <source>
        <dbReference type="ARBA" id="ARBA00022801"/>
    </source>
</evidence>
<evidence type="ECO:0000256" key="4">
    <source>
        <dbReference type="ARBA" id="ARBA00022695"/>
    </source>
</evidence>
<keyword evidence="5" id="KW-0235">DNA replication</keyword>
<evidence type="ECO:0000259" key="15">
    <source>
        <dbReference type="Pfam" id="PF03833"/>
    </source>
</evidence>
<evidence type="ECO:0000256" key="11">
    <source>
        <dbReference type="ARBA" id="ARBA00023268"/>
    </source>
</evidence>
<dbReference type="InterPro" id="IPR056172">
    <property type="entry name" value="PolC_DP2_cat_dom"/>
</dbReference>
<keyword evidence="9" id="KW-0239">DNA-directed DNA polymerase</keyword>
<evidence type="ECO:0000256" key="13">
    <source>
        <dbReference type="ARBA" id="ARBA00026137"/>
    </source>
</evidence>
<comment type="function">
    <text evidence="12">Possesses two activities: a DNA synthesis (polymerase) and an exonucleolytic activity that degrades single-stranded DNA in the 3'- to 5'-direction. Has a template-primer preference which is characteristic of a replicative DNA polymerase.</text>
</comment>
<evidence type="ECO:0000256" key="8">
    <source>
        <dbReference type="ARBA" id="ARBA00022839"/>
    </source>
</evidence>